<keyword evidence="7" id="KW-0808">Transferase</keyword>
<evidence type="ECO:0000256" key="3">
    <source>
        <dbReference type="ARBA" id="ARBA00022475"/>
    </source>
</evidence>
<feature type="transmembrane region" description="Helical" evidence="8">
    <location>
        <begin position="358"/>
        <end position="384"/>
    </location>
</feature>
<evidence type="ECO:0000256" key="1">
    <source>
        <dbReference type="ARBA" id="ARBA00004651"/>
    </source>
</evidence>
<feature type="transmembrane region" description="Helical" evidence="8">
    <location>
        <begin position="220"/>
        <end position="241"/>
    </location>
</feature>
<dbReference type="AlphaFoldDB" id="A0AAE3DK10"/>
<dbReference type="GO" id="GO:0042121">
    <property type="term" value="P:alginic acid biosynthetic process"/>
    <property type="evidence" value="ECO:0007669"/>
    <property type="project" value="InterPro"/>
</dbReference>
<keyword evidence="3 7" id="KW-1003">Cell membrane</keyword>
<comment type="caution">
    <text evidence="9">The sequence shown here is derived from an EMBL/GenBank/DDBJ whole genome shotgun (WGS) entry which is preliminary data.</text>
</comment>
<dbReference type="Proteomes" id="UP001199355">
    <property type="component" value="Unassembled WGS sequence"/>
</dbReference>
<reference evidence="9 10" key="1">
    <citation type="submission" date="2021-10" db="EMBL/GenBank/DDBJ databases">
        <title>Anaerobic single-cell dispensing facilitates the cultivation of human gut bacteria.</title>
        <authorList>
            <person name="Afrizal A."/>
        </authorList>
    </citation>
    <scope>NUCLEOTIDE SEQUENCE [LARGE SCALE GENOMIC DNA]</scope>
    <source>
        <strain evidence="9 10">CLA-AA-H244</strain>
    </source>
</reference>
<organism evidence="9 10">
    <name type="scientific">Gallintestinimicrobium propionicum</name>
    <dbReference type="NCBI Taxonomy" id="2981770"/>
    <lineage>
        <taxon>Bacteria</taxon>
        <taxon>Bacillati</taxon>
        <taxon>Bacillota</taxon>
        <taxon>Clostridia</taxon>
        <taxon>Lachnospirales</taxon>
        <taxon>Lachnospiraceae</taxon>
        <taxon>Gallintestinimicrobium</taxon>
    </lineage>
</organism>
<keyword evidence="4 8" id="KW-0812">Transmembrane</keyword>
<dbReference type="PIRSF" id="PIRSF500217">
    <property type="entry name" value="AlgI"/>
    <property type="match status" value="1"/>
</dbReference>
<name>A0AAE3DK10_9FIRM</name>
<feature type="transmembrane region" description="Helical" evidence="8">
    <location>
        <begin position="404"/>
        <end position="422"/>
    </location>
</feature>
<dbReference type="InterPro" id="IPR051085">
    <property type="entry name" value="MB_O-acyltransferase"/>
</dbReference>
<dbReference type="PANTHER" id="PTHR13285">
    <property type="entry name" value="ACYLTRANSFERASE"/>
    <property type="match status" value="1"/>
</dbReference>
<keyword evidence="6 7" id="KW-0472">Membrane</keyword>
<feature type="transmembrane region" description="Helical" evidence="8">
    <location>
        <begin position="305"/>
        <end position="322"/>
    </location>
</feature>
<feature type="transmembrane region" description="Helical" evidence="8">
    <location>
        <begin position="443"/>
        <end position="462"/>
    </location>
</feature>
<keyword evidence="10" id="KW-1185">Reference proteome</keyword>
<feature type="transmembrane region" description="Helical" evidence="8">
    <location>
        <begin position="80"/>
        <end position="98"/>
    </location>
</feature>
<dbReference type="InterPro" id="IPR024194">
    <property type="entry name" value="Ac/AlaTfrase_AlgI/DltB"/>
</dbReference>
<dbReference type="PIRSF" id="PIRSF016636">
    <property type="entry name" value="AlgI_DltB"/>
    <property type="match status" value="1"/>
</dbReference>
<evidence type="ECO:0000256" key="2">
    <source>
        <dbReference type="ARBA" id="ARBA00010323"/>
    </source>
</evidence>
<protein>
    <submittedName>
        <fullName evidence="9">MBOAT family protein</fullName>
    </submittedName>
</protein>
<evidence type="ECO:0000256" key="4">
    <source>
        <dbReference type="ARBA" id="ARBA00022692"/>
    </source>
</evidence>
<keyword evidence="7" id="KW-0012">Acyltransferase</keyword>
<evidence type="ECO:0000313" key="10">
    <source>
        <dbReference type="Proteomes" id="UP001199355"/>
    </source>
</evidence>
<gene>
    <name evidence="9" type="ORF">LKD45_03635</name>
</gene>
<feature type="transmembrane region" description="Helical" evidence="8">
    <location>
        <begin position="118"/>
        <end position="136"/>
    </location>
</feature>
<dbReference type="InterPro" id="IPR004299">
    <property type="entry name" value="MBOAT_fam"/>
</dbReference>
<feature type="transmembrane region" description="Helical" evidence="8">
    <location>
        <begin position="148"/>
        <end position="168"/>
    </location>
</feature>
<keyword evidence="5 8" id="KW-1133">Transmembrane helix</keyword>
<evidence type="ECO:0000313" key="9">
    <source>
        <dbReference type="EMBL" id="MCC2166800.1"/>
    </source>
</evidence>
<dbReference type="Pfam" id="PF03062">
    <property type="entry name" value="MBOAT"/>
    <property type="match status" value="1"/>
</dbReference>
<dbReference type="GO" id="GO:0016746">
    <property type="term" value="F:acyltransferase activity"/>
    <property type="evidence" value="ECO:0007669"/>
    <property type="project" value="UniProtKB-KW"/>
</dbReference>
<accession>A0AAE3DK10</accession>
<dbReference type="EMBL" id="JAJEQF010000005">
    <property type="protein sequence ID" value="MCC2166800.1"/>
    <property type="molecule type" value="Genomic_DNA"/>
</dbReference>
<evidence type="ECO:0000256" key="7">
    <source>
        <dbReference type="PIRNR" id="PIRNR016636"/>
    </source>
</evidence>
<sequence length="470" mass="53131">MSINSMIFLTAFLPVVFVLDRLCVRKTALKNILLLLASLVFYAWGEPVYIVLLLVSIAANYGIGLLLGRQRDESVAAKTVLAAGILVNLGILGYYKYFDFFLRIVNRLTGSEHEMRNIPLPIGISFFTFGAISYLMDLYRGHYEAEKNLLNMALYLSFFPKISVGPIARYRDFGPQLVNRQETVEKTAEGIRRFAYGLGKKVLVANIVGASVDKIYAQDITNVTGVMVWCAAILYAIQIYYDFSGFTDMAIGLGKMFGFDICENFNYPYLSGSIQEFWRRWHISLSSWFKDYLYIPLGGNRKGKVRTYLNLAIVFFATGLWHGATTAFIAWGALHGFFIIVERIGFKKILDKIGFLRYVYTGLVVLFGWVIFRVANLQPALQYIRRMLTPWQYTQSTYALRELIGNRCIVMAVVGVLGMGLLQVGIKRFCPTAEKLKGGVLELVYCMFLIAASMLLLVNGTYSPAIYLNF</sequence>
<comment type="similarity">
    <text evidence="2 7">Belongs to the membrane-bound acyltransferase family.</text>
</comment>
<evidence type="ECO:0000256" key="8">
    <source>
        <dbReference type="SAM" id="Phobius"/>
    </source>
</evidence>
<dbReference type="InterPro" id="IPR028362">
    <property type="entry name" value="AlgI"/>
</dbReference>
<feature type="transmembrane region" description="Helical" evidence="8">
    <location>
        <begin position="49"/>
        <end position="68"/>
    </location>
</feature>
<evidence type="ECO:0000256" key="5">
    <source>
        <dbReference type="ARBA" id="ARBA00022989"/>
    </source>
</evidence>
<evidence type="ECO:0000256" key="6">
    <source>
        <dbReference type="ARBA" id="ARBA00023136"/>
    </source>
</evidence>
<proteinExistence type="inferred from homology"/>
<dbReference type="GO" id="GO:0005886">
    <property type="term" value="C:plasma membrane"/>
    <property type="evidence" value="ECO:0007669"/>
    <property type="project" value="UniProtKB-SubCell"/>
</dbReference>
<dbReference type="RefSeq" id="WP_308727799.1">
    <property type="nucleotide sequence ID" value="NZ_JAJEQF010000005.1"/>
</dbReference>
<dbReference type="PANTHER" id="PTHR13285:SF18">
    <property type="entry name" value="PROTEIN-CYSTEINE N-PALMITOYLTRANSFERASE RASP"/>
    <property type="match status" value="1"/>
</dbReference>
<comment type="subcellular location">
    <subcellularLocation>
        <location evidence="1">Cell membrane</location>
        <topology evidence="1">Multi-pass membrane protein</topology>
    </subcellularLocation>
</comment>